<dbReference type="HOGENOM" id="CLU_569687_0_0_6"/>
<dbReference type="Gene3D" id="2.150.10.10">
    <property type="entry name" value="Serralysin-like metalloprotease, C-terminal"/>
    <property type="match status" value="1"/>
</dbReference>
<dbReference type="Proteomes" id="UP000029499">
    <property type="component" value="Chromosome"/>
</dbReference>
<dbReference type="Gene3D" id="1.10.3130.20">
    <property type="entry name" value="Phycobilisome linker domain"/>
    <property type="match status" value="1"/>
</dbReference>
<dbReference type="GO" id="GO:0005509">
    <property type="term" value="F:calcium ion binding"/>
    <property type="evidence" value="ECO:0007669"/>
    <property type="project" value="InterPro"/>
</dbReference>
<dbReference type="OrthoDB" id="6899401at2"/>
<evidence type="ECO:0000256" key="1">
    <source>
        <dbReference type="ARBA" id="ARBA00022837"/>
    </source>
</evidence>
<name>A0A089YPQ2_9PSED</name>
<dbReference type="eggNOG" id="COG2340">
    <property type="taxonomic scope" value="Bacteria"/>
</dbReference>
<dbReference type="STRING" id="216142.LT40_09325"/>
<dbReference type="Pfam" id="PF13946">
    <property type="entry name" value="DUF4214"/>
    <property type="match status" value="3"/>
</dbReference>
<reference evidence="3 4" key="1">
    <citation type="journal article" date="2015" name="J. Biotechnol.">
        <title>Complete genome sequence of Pseudomonas rhizosphaerae IH5T (=DSM 16299T), a phosphate-solubilizing rhizobacterium for bacterial biofertilizer.</title>
        <authorList>
            <person name="Kwak Y."/>
            <person name="Jung B.K."/>
            <person name="Shin J.H."/>
        </authorList>
    </citation>
    <scope>NUCLEOTIDE SEQUENCE [LARGE SCALE GENOMIC DNA]</scope>
    <source>
        <strain evidence="3">DSM 16299</strain>
    </source>
</reference>
<evidence type="ECO:0000259" key="2">
    <source>
        <dbReference type="Pfam" id="PF13946"/>
    </source>
</evidence>
<organism evidence="3 4">
    <name type="scientific">Pseudomonas rhizosphaerae</name>
    <dbReference type="NCBI Taxonomy" id="216142"/>
    <lineage>
        <taxon>Bacteria</taxon>
        <taxon>Pseudomonadati</taxon>
        <taxon>Pseudomonadota</taxon>
        <taxon>Gammaproteobacteria</taxon>
        <taxon>Pseudomonadales</taxon>
        <taxon>Pseudomonadaceae</taxon>
        <taxon>Pseudomonas</taxon>
    </lineage>
</organism>
<keyword evidence="4" id="KW-1185">Reference proteome</keyword>
<sequence length="481" mass="49199">MQYDQPYSASELKGSLANNPTLLSSTTAAAISTLLALDTAESVSVASWDGVSAPVSPAGTTPALVSATIAGAAGENVAVAIPAQLSAAQAFVFESEANLVVSFDAPAVAAFAAFAAEGDVSAAAVTDSTPDLIVTSGDGSDTLIFTGDRNVYVDGRDGNDTIITAAGNDTIYGGAGNNVILSGAGNDEIFLAGTADVVDAGEGYDVVHLGGSRQDYDFTVGNNFDVNLTGTQTASITHAEFLSFDNNESVALVDSEAEAAALRLFQGLLGRDADKDGAQLWAAQAEAGVSTTAIAQEFLNSSEYTVVSNEAFVESLYTQILQRDVTNVDEAGVQSWLNTLAAGGTRTDVVSAIATSQEAISNDQSNGSYVQGLYQAALGRGAEADGLNNWISQLVTGTSRTEVAASILNSAEAGQKINSDFIDSLYTNALGRSATEDAASKAGWIDYIAQGHTLADVAIAIVGSEEATNTIDNVIVIHGQV</sequence>
<dbReference type="EMBL" id="CP009533">
    <property type="protein sequence ID" value="AIS17584.1"/>
    <property type="molecule type" value="Genomic_DNA"/>
</dbReference>
<dbReference type="AlphaFoldDB" id="A0A089YPQ2"/>
<evidence type="ECO:0000313" key="3">
    <source>
        <dbReference type="EMBL" id="AIS17584.1"/>
    </source>
</evidence>
<dbReference type="SUPFAM" id="SSF51120">
    <property type="entry name" value="beta-Roll"/>
    <property type="match status" value="1"/>
</dbReference>
<feature type="domain" description="DUF4214" evidence="2">
    <location>
        <begin position="362"/>
        <end position="415"/>
    </location>
</feature>
<dbReference type="InterPro" id="IPR011049">
    <property type="entry name" value="Serralysin-like_metalloprot_C"/>
</dbReference>
<dbReference type="eggNOG" id="COG2931">
    <property type="taxonomic scope" value="Bacteria"/>
</dbReference>
<dbReference type="InterPro" id="IPR025282">
    <property type="entry name" value="DUF4214"/>
</dbReference>
<accession>A0A089YPQ2</accession>
<feature type="domain" description="DUF4214" evidence="2">
    <location>
        <begin position="418"/>
        <end position="469"/>
    </location>
</feature>
<dbReference type="InterPro" id="IPR038255">
    <property type="entry name" value="PBS_linker_sf"/>
</dbReference>
<gene>
    <name evidence="3" type="ORF">LT40_09325</name>
</gene>
<keyword evidence="1" id="KW-0106">Calcium</keyword>
<proteinExistence type="predicted"/>
<evidence type="ECO:0000313" key="4">
    <source>
        <dbReference type="Proteomes" id="UP000029499"/>
    </source>
</evidence>
<dbReference type="KEGG" id="prh:LT40_09325"/>
<protein>
    <recommendedName>
        <fullName evidence="2">DUF4214 domain-containing protein</fullName>
    </recommendedName>
</protein>
<dbReference type="RefSeq" id="WP_043189128.1">
    <property type="nucleotide sequence ID" value="NZ_CP009533.1"/>
</dbReference>
<dbReference type="InterPro" id="IPR001343">
    <property type="entry name" value="Hemolysn_Ca-bd"/>
</dbReference>
<feature type="domain" description="DUF4214" evidence="2">
    <location>
        <begin position="302"/>
        <end position="360"/>
    </location>
</feature>
<dbReference type="Pfam" id="PF00353">
    <property type="entry name" value="HemolysinCabind"/>
    <property type="match status" value="1"/>
</dbReference>